<feature type="binding site" evidence="13">
    <location>
        <position position="71"/>
    </location>
    <ligand>
        <name>[4Fe-4S] cluster</name>
        <dbReference type="ChEBI" id="CHEBI:49883"/>
        <note>4Fe-4S-S-AdoMet</note>
    </ligand>
</feature>
<keyword evidence="7 13" id="KW-0001">2Fe-2S</keyword>
<keyword evidence="16" id="KW-1185">Reference proteome</keyword>
<dbReference type="CDD" id="cd01335">
    <property type="entry name" value="Radical_SAM"/>
    <property type="match status" value="1"/>
</dbReference>
<dbReference type="SMART" id="SM00876">
    <property type="entry name" value="BATS"/>
    <property type="match status" value="1"/>
</dbReference>
<keyword evidence="5 13" id="KW-0808">Transferase</keyword>
<evidence type="ECO:0000256" key="11">
    <source>
        <dbReference type="ARBA" id="ARBA00023014"/>
    </source>
</evidence>
<dbReference type="InterPro" id="IPR010722">
    <property type="entry name" value="BATS_dom"/>
</dbReference>
<dbReference type="EMBL" id="JAZDRP010000007">
    <property type="protein sequence ID" value="MEE2527003.1"/>
    <property type="molecule type" value="Genomic_DNA"/>
</dbReference>
<comment type="subunit">
    <text evidence="13">Homodimer.</text>
</comment>
<reference evidence="15 16" key="1">
    <citation type="submission" date="2024-01" db="EMBL/GenBank/DDBJ databases">
        <title>Hyphobacterium bacterium isolated from marine sediment.</title>
        <authorList>
            <person name="Zhao S."/>
        </authorList>
    </citation>
    <scope>NUCLEOTIDE SEQUENCE [LARGE SCALE GENOMIC DNA]</scope>
    <source>
        <strain evidence="16">HN65</strain>
    </source>
</reference>
<keyword evidence="6 13" id="KW-0949">S-adenosyl-L-methionine</keyword>
<comment type="function">
    <text evidence="13">Catalyzes the conversion of dethiobiotin (DTB) to biotin by the insertion of a sulfur atom into dethiobiotin via a radical-based mechanism.</text>
</comment>
<dbReference type="InterPro" id="IPR007197">
    <property type="entry name" value="rSAM"/>
</dbReference>
<evidence type="ECO:0000256" key="9">
    <source>
        <dbReference type="ARBA" id="ARBA00022756"/>
    </source>
</evidence>
<dbReference type="Pfam" id="PF06968">
    <property type="entry name" value="BATS"/>
    <property type="match status" value="1"/>
</dbReference>
<dbReference type="PIRSF" id="PIRSF001619">
    <property type="entry name" value="Biotin_synth"/>
    <property type="match status" value="1"/>
</dbReference>
<evidence type="ECO:0000313" key="16">
    <source>
        <dbReference type="Proteomes" id="UP001354971"/>
    </source>
</evidence>
<keyword evidence="8 13" id="KW-0479">Metal-binding</keyword>
<evidence type="ECO:0000256" key="13">
    <source>
        <dbReference type="HAMAP-Rule" id="MF_01694"/>
    </source>
</evidence>
<dbReference type="RefSeq" id="WP_330199667.1">
    <property type="nucleotide sequence ID" value="NZ_JAZDRP010000007.1"/>
</dbReference>
<dbReference type="SFLD" id="SFLDS00029">
    <property type="entry name" value="Radical_SAM"/>
    <property type="match status" value="1"/>
</dbReference>
<comment type="similarity">
    <text evidence="2 13">Belongs to the radical SAM superfamily. Biotin synthase family.</text>
</comment>
<keyword evidence="4 13" id="KW-0004">4Fe-4S</keyword>
<evidence type="ECO:0000256" key="2">
    <source>
        <dbReference type="ARBA" id="ARBA00010765"/>
    </source>
</evidence>
<evidence type="ECO:0000256" key="6">
    <source>
        <dbReference type="ARBA" id="ARBA00022691"/>
    </source>
</evidence>
<evidence type="ECO:0000256" key="3">
    <source>
        <dbReference type="ARBA" id="ARBA00012236"/>
    </source>
</evidence>
<organism evidence="15 16">
    <name type="scientific">Hyphobacterium lacteum</name>
    <dbReference type="NCBI Taxonomy" id="3116575"/>
    <lineage>
        <taxon>Bacteria</taxon>
        <taxon>Pseudomonadati</taxon>
        <taxon>Pseudomonadota</taxon>
        <taxon>Alphaproteobacteria</taxon>
        <taxon>Maricaulales</taxon>
        <taxon>Maricaulaceae</taxon>
        <taxon>Hyphobacterium</taxon>
    </lineage>
</organism>
<accession>A0ABU7LSX1</accession>
<comment type="pathway">
    <text evidence="1 13">Cofactor biosynthesis; biotin biosynthesis; biotin from 7,8-diaminononanoate: step 2/2.</text>
</comment>
<name>A0ABU7LSX1_9PROT</name>
<evidence type="ECO:0000256" key="1">
    <source>
        <dbReference type="ARBA" id="ARBA00004942"/>
    </source>
</evidence>
<evidence type="ECO:0000259" key="14">
    <source>
        <dbReference type="PROSITE" id="PS51918"/>
    </source>
</evidence>
<dbReference type="EC" id="2.8.1.6" evidence="3 13"/>
<dbReference type="SUPFAM" id="SSF102114">
    <property type="entry name" value="Radical SAM enzymes"/>
    <property type="match status" value="1"/>
</dbReference>
<dbReference type="Gene3D" id="3.20.20.70">
    <property type="entry name" value="Aldolase class I"/>
    <property type="match status" value="1"/>
</dbReference>
<evidence type="ECO:0000256" key="8">
    <source>
        <dbReference type="ARBA" id="ARBA00022723"/>
    </source>
</evidence>
<dbReference type="Pfam" id="PF04055">
    <property type="entry name" value="Radical_SAM"/>
    <property type="match status" value="1"/>
</dbReference>
<feature type="binding site" evidence="13">
    <location>
        <position position="64"/>
    </location>
    <ligand>
        <name>[4Fe-4S] cluster</name>
        <dbReference type="ChEBI" id="CHEBI:49883"/>
        <note>4Fe-4S-S-AdoMet</note>
    </ligand>
</feature>
<feature type="binding site" evidence="13">
    <location>
        <position position="139"/>
    </location>
    <ligand>
        <name>[2Fe-2S] cluster</name>
        <dbReference type="ChEBI" id="CHEBI:190135"/>
    </ligand>
</feature>
<proteinExistence type="inferred from homology"/>
<dbReference type="InterPro" id="IPR024177">
    <property type="entry name" value="Biotin_synthase"/>
</dbReference>
<dbReference type="GO" id="GO:0004076">
    <property type="term" value="F:biotin synthase activity"/>
    <property type="evidence" value="ECO:0007669"/>
    <property type="project" value="UniProtKB-EC"/>
</dbReference>
<evidence type="ECO:0000256" key="10">
    <source>
        <dbReference type="ARBA" id="ARBA00023004"/>
    </source>
</evidence>
<dbReference type="HAMAP" id="MF_01694">
    <property type="entry name" value="BioB"/>
    <property type="match status" value="1"/>
</dbReference>
<dbReference type="InterPro" id="IPR058240">
    <property type="entry name" value="rSAM_sf"/>
</dbReference>
<dbReference type="InterPro" id="IPR002684">
    <property type="entry name" value="Biotin_synth/BioAB"/>
</dbReference>
<evidence type="ECO:0000256" key="5">
    <source>
        <dbReference type="ARBA" id="ARBA00022679"/>
    </source>
</evidence>
<sequence>MSASVLDIDALSKPRFDWTAEEAARIYRAPFNDLLFAAQSVHRQHHDANTVQKSQLLSIKTGGCAEDCGYCSQSAFHETGLKASKLMPVDDVLEKARAAKAGGATRFCMGAAWRSLKDRDVEAVCAMIEGVKAEGLETCVTLGMLEDGQAERLKAAGLDYYNHNLDTSREYYGSVITTRTYEDRLETLGRVREAGIHICCGGIIGMGEGEDDRIGLLVELARLEPHPESVPINQLVAVDGTPLGSAEPLDGFDFVRAIAAARLMMPRSVVRLSAGREGMSRELQALCFLAGANSIFVGEELLTTPNPDLEQDGALMRDLGLEPMAAPSAPAERAAE</sequence>
<comment type="catalytic activity">
    <reaction evidence="12 13">
        <text>(4R,5S)-dethiobiotin + (sulfur carrier)-SH + 2 reduced [2Fe-2S]-[ferredoxin] + 2 S-adenosyl-L-methionine = (sulfur carrier)-H + biotin + 2 5'-deoxyadenosine + 2 L-methionine + 2 oxidized [2Fe-2S]-[ferredoxin]</text>
        <dbReference type="Rhea" id="RHEA:22060"/>
        <dbReference type="Rhea" id="RHEA-COMP:10000"/>
        <dbReference type="Rhea" id="RHEA-COMP:10001"/>
        <dbReference type="Rhea" id="RHEA-COMP:14737"/>
        <dbReference type="Rhea" id="RHEA-COMP:14739"/>
        <dbReference type="ChEBI" id="CHEBI:17319"/>
        <dbReference type="ChEBI" id="CHEBI:29917"/>
        <dbReference type="ChEBI" id="CHEBI:33737"/>
        <dbReference type="ChEBI" id="CHEBI:33738"/>
        <dbReference type="ChEBI" id="CHEBI:57586"/>
        <dbReference type="ChEBI" id="CHEBI:57844"/>
        <dbReference type="ChEBI" id="CHEBI:59789"/>
        <dbReference type="ChEBI" id="CHEBI:64428"/>
        <dbReference type="ChEBI" id="CHEBI:149473"/>
        <dbReference type="EC" id="2.8.1.6"/>
    </reaction>
</comment>
<feature type="binding site" evidence="13">
    <location>
        <position position="108"/>
    </location>
    <ligand>
        <name>[2Fe-2S] cluster</name>
        <dbReference type="ChEBI" id="CHEBI:190135"/>
    </ligand>
</feature>
<dbReference type="InterPro" id="IPR013785">
    <property type="entry name" value="Aldolase_TIM"/>
</dbReference>
<comment type="caution">
    <text evidence="15">The sequence shown here is derived from an EMBL/GenBank/DDBJ whole genome shotgun (WGS) entry which is preliminary data.</text>
</comment>
<comment type="cofactor">
    <cofactor evidence="13">
        <name>[4Fe-4S] cluster</name>
        <dbReference type="ChEBI" id="CHEBI:49883"/>
    </cofactor>
    <text evidence="13">Binds 1 [4Fe-4S] cluster. The cluster is coordinated with 3 cysteines and an exchangeable S-adenosyl-L-methionine.</text>
</comment>
<comment type="cofactor">
    <cofactor evidence="13">
        <name>[2Fe-2S] cluster</name>
        <dbReference type="ChEBI" id="CHEBI:190135"/>
    </cofactor>
    <text evidence="13">Binds 1 [2Fe-2S] cluster. The cluster is coordinated with 3 cysteines and 1 arginine.</text>
</comment>
<dbReference type="SMART" id="SM00729">
    <property type="entry name" value="Elp3"/>
    <property type="match status" value="1"/>
</dbReference>
<dbReference type="PANTHER" id="PTHR22976">
    <property type="entry name" value="BIOTIN SYNTHASE"/>
    <property type="match status" value="1"/>
</dbReference>
<protein>
    <recommendedName>
        <fullName evidence="3 13">Biotin synthase</fullName>
        <ecNumber evidence="3 13">2.8.1.6</ecNumber>
    </recommendedName>
</protein>
<evidence type="ECO:0000256" key="7">
    <source>
        <dbReference type="ARBA" id="ARBA00022714"/>
    </source>
</evidence>
<keyword evidence="11 13" id="KW-0411">Iron-sulfur</keyword>
<feature type="domain" description="Radical SAM core" evidence="14">
    <location>
        <begin position="49"/>
        <end position="273"/>
    </location>
</feature>
<evidence type="ECO:0000313" key="15">
    <source>
        <dbReference type="EMBL" id="MEE2527003.1"/>
    </source>
</evidence>
<dbReference type="InterPro" id="IPR006638">
    <property type="entry name" value="Elp3/MiaA/NifB-like_rSAM"/>
</dbReference>
<feature type="binding site" evidence="13">
    <location>
        <position position="199"/>
    </location>
    <ligand>
        <name>[2Fe-2S] cluster</name>
        <dbReference type="ChEBI" id="CHEBI:190135"/>
    </ligand>
</feature>
<feature type="binding site" evidence="13">
    <location>
        <position position="68"/>
    </location>
    <ligand>
        <name>[4Fe-4S] cluster</name>
        <dbReference type="ChEBI" id="CHEBI:49883"/>
        <note>4Fe-4S-S-AdoMet</note>
    </ligand>
</feature>
<keyword evidence="9 13" id="KW-0093">Biotin biosynthesis</keyword>
<evidence type="ECO:0000256" key="12">
    <source>
        <dbReference type="ARBA" id="ARBA00051157"/>
    </source>
</evidence>
<dbReference type="NCBIfam" id="TIGR00433">
    <property type="entry name" value="bioB"/>
    <property type="match status" value="1"/>
</dbReference>
<dbReference type="SFLD" id="SFLDG01278">
    <property type="entry name" value="biotin_synthase_like"/>
    <property type="match status" value="1"/>
</dbReference>
<gene>
    <name evidence="13 15" type="primary">bioB</name>
    <name evidence="15" type="ORF">V0U79_11540</name>
</gene>
<dbReference type="SFLD" id="SFLDG01060">
    <property type="entry name" value="BATS_domain_containing"/>
    <property type="match status" value="1"/>
</dbReference>
<feature type="binding site" evidence="13">
    <location>
        <position position="271"/>
    </location>
    <ligand>
        <name>[2Fe-2S] cluster</name>
        <dbReference type="ChEBI" id="CHEBI:190135"/>
    </ligand>
</feature>
<dbReference type="SFLD" id="SFLDF00272">
    <property type="entry name" value="biotin_synthase"/>
    <property type="match status" value="1"/>
</dbReference>
<dbReference type="PROSITE" id="PS51918">
    <property type="entry name" value="RADICAL_SAM"/>
    <property type="match status" value="1"/>
</dbReference>
<keyword evidence="10 13" id="KW-0408">Iron</keyword>
<dbReference type="Proteomes" id="UP001354971">
    <property type="component" value="Unassembled WGS sequence"/>
</dbReference>
<evidence type="ECO:0000256" key="4">
    <source>
        <dbReference type="ARBA" id="ARBA00022485"/>
    </source>
</evidence>
<dbReference type="PANTHER" id="PTHR22976:SF2">
    <property type="entry name" value="BIOTIN SYNTHASE, MITOCHONDRIAL"/>
    <property type="match status" value="1"/>
</dbReference>